<keyword evidence="3" id="KW-0408">Iron</keyword>
<dbReference type="GO" id="GO:0016020">
    <property type="term" value="C:membrane"/>
    <property type="evidence" value="ECO:0007669"/>
    <property type="project" value="InterPro"/>
</dbReference>
<evidence type="ECO:0000313" key="9">
    <source>
        <dbReference type="EMBL" id="OGL40530.1"/>
    </source>
</evidence>
<keyword evidence="4" id="KW-0411">Iron-sulfur</keyword>
<evidence type="ECO:0000256" key="6">
    <source>
        <dbReference type="ARBA" id="ARBA00034078"/>
    </source>
</evidence>
<evidence type="ECO:0000256" key="4">
    <source>
        <dbReference type="ARBA" id="ARBA00023014"/>
    </source>
</evidence>
<dbReference type="PROSITE" id="PS51296">
    <property type="entry name" value="RIESKE"/>
    <property type="match status" value="1"/>
</dbReference>
<dbReference type="GO" id="GO:0046872">
    <property type="term" value="F:metal ion binding"/>
    <property type="evidence" value="ECO:0007669"/>
    <property type="project" value="UniProtKB-KW"/>
</dbReference>
<keyword evidence="7" id="KW-0472">Membrane</keyword>
<gene>
    <name evidence="9" type="ORF">A2042_03930</name>
</gene>
<dbReference type="InterPro" id="IPR005805">
    <property type="entry name" value="Rieske_Fe-S_prot_C"/>
</dbReference>
<keyword evidence="5" id="KW-1015">Disulfide bond</keyword>
<evidence type="ECO:0000256" key="5">
    <source>
        <dbReference type="ARBA" id="ARBA00023157"/>
    </source>
</evidence>
<accession>A0A1F7RGR7</accession>
<dbReference type="CDD" id="cd03467">
    <property type="entry name" value="Rieske"/>
    <property type="match status" value="1"/>
</dbReference>
<dbReference type="InterPro" id="IPR017941">
    <property type="entry name" value="Rieske_2Fe-2S"/>
</dbReference>
<evidence type="ECO:0000259" key="8">
    <source>
        <dbReference type="PROSITE" id="PS51296"/>
    </source>
</evidence>
<reference evidence="9 10" key="1">
    <citation type="journal article" date="2016" name="Nat. Commun.">
        <title>Thousands of microbial genomes shed light on interconnected biogeochemical processes in an aquifer system.</title>
        <authorList>
            <person name="Anantharaman K."/>
            <person name="Brown C.T."/>
            <person name="Hug L.A."/>
            <person name="Sharon I."/>
            <person name="Castelle C.J."/>
            <person name="Probst A.J."/>
            <person name="Thomas B.C."/>
            <person name="Singh A."/>
            <person name="Wilkins M.J."/>
            <person name="Karaoz U."/>
            <person name="Brodie E.L."/>
            <person name="Williams K.H."/>
            <person name="Hubbard S.S."/>
            <person name="Banfield J.F."/>
        </authorList>
    </citation>
    <scope>NUCLEOTIDE SEQUENCE [LARGE SCALE GENOMIC DNA]</scope>
</reference>
<organism evidence="9 10">
    <name type="scientific">Candidatus Schekmanbacteria bacterium GWA2_38_11</name>
    <dbReference type="NCBI Taxonomy" id="1817876"/>
    <lineage>
        <taxon>Bacteria</taxon>
        <taxon>Candidatus Schekmaniibacteriota</taxon>
    </lineage>
</organism>
<dbReference type="SUPFAM" id="SSF50022">
    <property type="entry name" value="ISP domain"/>
    <property type="match status" value="1"/>
</dbReference>
<dbReference type="InterPro" id="IPR036922">
    <property type="entry name" value="Rieske_2Fe-2S_sf"/>
</dbReference>
<evidence type="ECO:0000256" key="2">
    <source>
        <dbReference type="ARBA" id="ARBA00022723"/>
    </source>
</evidence>
<dbReference type="AlphaFoldDB" id="A0A1F7RGR7"/>
<name>A0A1F7RGR7_9BACT</name>
<dbReference type="GO" id="GO:0051537">
    <property type="term" value="F:2 iron, 2 sulfur cluster binding"/>
    <property type="evidence" value="ECO:0007669"/>
    <property type="project" value="UniProtKB-KW"/>
</dbReference>
<dbReference type="EMBL" id="MGDB01000097">
    <property type="protein sequence ID" value="OGL40530.1"/>
    <property type="molecule type" value="Genomic_DNA"/>
</dbReference>
<keyword evidence="7" id="KW-1133">Transmembrane helix</keyword>
<keyword evidence="7" id="KW-0812">Transmembrane</keyword>
<evidence type="ECO:0000256" key="7">
    <source>
        <dbReference type="SAM" id="Phobius"/>
    </source>
</evidence>
<comment type="cofactor">
    <cofactor evidence="6">
        <name>[2Fe-2S] cluster</name>
        <dbReference type="ChEBI" id="CHEBI:190135"/>
    </cofactor>
</comment>
<evidence type="ECO:0000256" key="3">
    <source>
        <dbReference type="ARBA" id="ARBA00023004"/>
    </source>
</evidence>
<protein>
    <recommendedName>
        <fullName evidence="8">Rieske domain-containing protein</fullName>
    </recommendedName>
</protein>
<dbReference type="PRINTS" id="PR00162">
    <property type="entry name" value="RIESKE"/>
</dbReference>
<proteinExistence type="predicted"/>
<comment type="caution">
    <text evidence="9">The sequence shown here is derived from an EMBL/GenBank/DDBJ whole genome shotgun (WGS) entry which is preliminary data.</text>
</comment>
<dbReference type="InterPro" id="IPR014349">
    <property type="entry name" value="Rieske_Fe-S_prot"/>
</dbReference>
<evidence type="ECO:0000313" key="10">
    <source>
        <dbReference type="Proteomes" id="UP000178526"/>
    </source>
</evidence>
<dbReference type="PANTHER" id="PTHR10134">
    <property type="entry name" value="CYTOCHROME B-C1 COMPLEX SUBUNIT RIESKE, MITOCHONDRIAL"/>
    <property type="match status" value="1"/>
</dbReference>
<dbReference type="Gene3D" id="2.102.10.10">
    <property type="entry name" value="Rieske [2Fe-2S] iron-sulphur domain"/>
    <property type="match status" value="1"/>
</dbReference>
<dbReference type="Pfam" id="PF00355">
    <property type="entry name" value="Rieske"/>
    <property type="match status" value="1"/>
</dbReference>
<keyword evidence="1" id="KW-0001">2Fe-2S</keyword>
<feature type="domain" description="Rieske" evidence="8">
    <location>
        <begin position="44"/>
        <end position="137"/>
    </location>
</feature>
<dbReference type="Proteomes" id="UP000178526">
    <property type="component" value="Unassembled WGS sequence"/>
</dbReference>
<keyword evidence="2" id="KW-0479">Metal-binding</keyword>
<feature type="transmembrane region" description="Helical" evidence="7">
    <location>
        <begin position="6"/>
        <end position="31"/>
    </location>
</feature>
<sequence>MGRRTFLDYCIGGGIAAWASLTAYTALAFLWPTKQSMGEEGGEGIAIALSEVPVDDSKKIGYKGKPIIVIRTAEGVFALSAICPHLGCLVNWHAGEKQIECPCHAAKFDLRGNVLGGPAPAPLLSYKAEIINDQIKIG</sequence>
<evidence type="ECO:0000256" key="1">
    <source>
        <dbReference type="ARBA" id="ARBA00022714"/>
    </source>
</evidence>